<dbReference type="InterPro" id="IPR001387">
    <property type="entry name" value="Cro/C1-type_HTH"/>
</dbReference>
<dbReference type="Proteomes" id="UP001314200">
    <property type="component" value="Unassembled WGS sequence"/>
</dbReference>
<feature type="domain" description="HTH cro/C1-type" evidence="1">
    <location>
        <begin position="49"/>
        <end position="99"/>
    </location>
</feature>
<gene>
    <name evidence="2" type="ORF">R82641_BJNNKPBH_00431</name>
</gene>
<evidence type="ECO:0000313" key="3">
    <source>
        <dbReference type="Proteomes" id="UP001314200"/>
    </source>
</evidence>
<evidence type="ECO:0000259" key="1">
    <source>
        <dbReference type="PROSITE" id="PS50943"/>
    </source>
</evidence>
<evidence type="ECO:0000313" key="2">
    <source>
        <dbReference type="EMBL" id="CAK1233821.1"/>
    </source>
</evidence>
<dbReference type="Gene3D" id="1.10.260.40">
    <property type="entry name" value="lambda repressor-like DNA-binding domains"/>
    <property type="match status" value="1"/>
</dbReference>
<accession>A0ABM9MR35</accession>
<organism evidence="2 3">
    <name type="scientific">Fructobacillus cardui</name>
    <dbReference type="NCBI Taxonomy" id="2893170"/>
    <lineage>
        <taxon>Bacteria</taxon>
        <taxon>Bacillati</taxon>
        <taxon>Bacillota</taxon>
        <taxon>Bacilli</taxon>
        <taxon>Lactobacillales</taxon>
        <taxon>Lactobacillaceae</taxon>
        <taxon>Fructobacillus</taxon>
    </lineage>
</organism>
<keyword evidence="3" id="KW-1185">Reference proteome</keyword>
<protein>
    <submittedName>
        <fullName evidence="2">Contains XRE-family HTH domain (HipB)</fullName>
    </submittedName>
</protein>
<dbReference type="CDD" id="cd00093">
    <property type="entry name" value="HTH_XRE"/>
    <property type="match status" value="1"/>
</dbReference>
<dbReference type="Pfam" id="PF01381">
    <property type="entry name" value="HTH_3"/>
    <property type="match status" value="1"/>
</dbReference>
<dbReference type="SMART" id="SM00530">
    <property type="entry name" value="HTH_XRE"/>
    <property type="match status" value="1"/>
</dbReference>
<comment type="caution">
    <text evidence="2">The sequence shown here is derived from an EMBL/GenBank/DDBJ whole genome shotgun (WGS) entry which is preliminary data.</text>
</comment>
<name>A0ABM9MR35_9LACO</name>
<dbReference type="SUPFAM" id="SSF47413">
    <property type="entry name" value="lambda repressor-like DNA-binding domains"/>
    <property type="match status" value="1"/>
</dbReference>
<proteinExistence type="predicted"/>
<sequence>MIIWEINNMAKNISFDDYLAEQLKDPEFKAGFDAESAKLESAVALMNERERAGLTQRELAERADVPQSTIARIEHGQNTSFDTMSKIASVLGKKLKVEFM</sequence>
<dbReference type="InterPro" id="IPR010982">
    <property type="entry name" value="Lambda_DNA-bd_dom_sf"/>
</dbReference>
<dbReference type="PROSITE" id="PS50943">
    <property type="entry name" value="HTH_CROC1"/>
    <property type="match status" value="1"/>
</dbReference>
<dbReference type="EMBL" id="CAUZLY010000003">
    <property type="protein sequence ID" value="CAK1233821.1"/>
    <property type="molecule type" value="Genomic_DNA"/>
</dbReference>
<reference evidence="2 3" key="1">
    <citation type="submission" date="2023-10" db="EMBL/GenBank/DDBJ databases">
        <authorList>
            <person name="Botero Cardona J."/>
        </authorList>
    </citation>
    <scope>NUCLEOTIDE SEQUENCE [LARGE SCALE GENOMIC DNA]</scope>
    <source>
        <strain evidence="2 3">R-82641</strain>
    </source>
</reference>